<reference evidence="2" key="1">
    <citation type="submission" date="2014-09" db="EMBL/GenBank/DDBJ databases">
        <authorList>
            <person name="Magalhaes I.L.F."/>
            <person name="Oliveira U."/>
            <person name="Santos F.R."/>
            <person name="Vidigal T.H.D.A."/>
            <person name="Brescovit A.D."/>
            <person name="Santos A.J."/>
        </authorList>
    </citation>
    <scope>NUCLEOTIDE SEQUENCE</scope>
    <source>
        <tissue evidence="2">Shoot tissue taken approximately 20 cm above the soil surface</tissue>
    </source>
</reference>
<protein>
    <recommendedName>
        <fullName evidence="1">Peptidase C51 domain-containing protein</fullName>
    </recommendedName>
</protein>
<feature type="domain" description="Peptidase C51" evidence="1">
    <location>
        <begin position="1"/>
        <end position="60"/>
    </location>
</feature>
<evidence type="ECO:0000313" key="2">
    <source>
        <dbReference type="EMBL" id="JAE24563.1"/>
    </source>
</evidence>
<dbReference type="InterPro" id="IPR007921">
    <property type="entry name" value="CHAP_dom"/>
</dbReference>
<dbReference type="AlphaFoldDB" id="A0A0A9GVG7"/>
<proteinExistence type="predicted"/>
<sequence length="60" mass="6257">MQSNGHALWINASINGTSMAGFSRKQCPGSITVYLAGPPEPRWGHVALVAGAARREAPPA</sequence>
<accession>A0A0A9GVG7</accession>
<reference evidence="2" key="2">
    <citation type="journal article" date="2015" name="Data Brief">
        <title>Shoot transcriptome of the giant reed, Arundo donax.</title>
        <authorList>
            <person name="Barrero R.A."/>
            <person name="Guerrero F.D."/>
            <person name="Moolhuijzen P."/>
            <person name="Goolsby J.A."/>
            <person name="Tidwell J."/>
            <person name="Bellgard S.E."/>
            <person name="Bellgard M.I."/>
        </authorList>
    </citation>
    <scope>NUCLEOTIDE SEQUENCE</scope>
    <source>
        <tissue evidence="2">Shoot tissue taken approximately 20 cm above the soil surface</tissue>
    </source>
</reference>
<name>A0A0A9GVG7_ARUDO</name>
<dbReference type="PROSITE" id="PS50911">
    <property type="entry name" value="CHAP"/>
    <property type="match status" value="1"/>
</dbReference>
<dbReference type="EMBL" id="GBRH01173333">
    <property type="protein sequence ID" value="JAE24563.1"/>
    <property type="molecule type" value="Transcribed_RNA"/>
</dbReference>
<evidence type="ECO:0000259" key="1">
    <source>
        <dbReference type="PROSITE" id="PS50911"/>
    </source>
</evidence>
<organism evidence="2">
    <name type="scientific">Arundo donax</name>
    <name type="common">Giant reed</name>
    <name type="synonym">Donax arundinaceus</name>
    <dbReference type="NCBI Taxonomy" id="35708"/>
    <lineage>
        <taxon>Eukaryota</taxon>
        <taxon>Viridiplantae</taxon>
        <taxon>Streptophyta</taxon>
        <taxon>Embryophyta</taxon>
        <taxon>Tracheophyta</taxon>
        <taxon>Spermatophyta</taxon>
        <taxon>Magnoliopsida</taxon>
        <taxon>Liliopsida</taxon>
        <taxon>Poales</taxon>
        <taxon>Poaceae</taxon>
        <taxon>PACMAD clade</taxon>
        <taxon>Arundinoideae</taxon>
        <taxon>Arundineae</taxon>
        <taxon>Arundo</taxon>
    </lineage>
</organism>